<reference evidence="2" key="1">
    <citation type="submission" date="2020-05" db="EMBL/GenBank/DDBJ databases">
        <authorList>
            <person name="Chiriac C."/>
            <person name="Salcher M."/>
            <person name="Ghai R."/>
            <person name="Kavagutti S V."/>
        </authorList>
    </citation>
    <scope>NUCLEOTIDE SEQUENCE</scope>
</reference>
<evidence type="ECO:0000259" key="1">
    <source>
        <dbReference type="SMART" id="SM00507"/>
    </source>
</evidence>
<protein>
    <submittedName>
        <fullName evidence="2">Unannotated protein</fullName>
    </submittedName>
</protein>
<feature type="domain" description="HNH nuclease" evidence="1">
    <location>
        <begin position="328"/>
        <end position="380"/>
    </location>
</feature>
<organism evidence="2">
    <name type="scientific">freshwater metagenome</name>
    <dbReference type="NCBI Taxonomy" id="449393"/>
    <lineage>
        <taxon>unclassified sequences</taxon>
        <taxon>metagenomes</taxon>
        <taxon>ecological metagenomes</taxon>
    </lineage>
</organism>
<dbReference type="InterPro" id="IPR003870">
    <property type="entry name" value="DUF222"/>
</dbReference>
<proteinExistence type="predicted"/>
<dbReference type="Pfam" id="PF02720">
    <property type="entry name" value="DUF222"/>
    <property type="match status" value="1"/>
</dbReference>
<dbReference type="EMBL" id="CAFAAG010000012">
    <property type="protein sequence ID" value="CAB4787425.1"/>
    <property type="molecule type" value="Genomic_DNA"/>
</dbReference>
<dbReference type="InterPro" id="IPR003615">
    <property type="entry name" value="HNH_nuc"/>
</dbReference>
<dbReference type="CDD" id="cd00085">
    <property type="entry name" value="HNHc"/>
    <property type="match status" value="1"/>
</dbReference>
<name>A0A6J6WUX5_9ZZZZ</name>
<accession>A0A6J6WUX5</accession>
<dbReference type="Gene3D" id="1.10.30.50">
    <property type="match status" value="1"/>
</dbReference>
<dbReference type="SMART" id="SM00507">
    <property type="entry name" value="HNHc"/>
    <property type="match status" value="1"/>
</dbReference>
<sequence>MQTAYDVFHGAPSDISSSIDYLDAFHTDSSTEPQVRLALTHVASMQSWLDHHKVQLTRQLLALASTTPSIVPQQVLASIGNITRTEAFREVNRANTLRQFPSLEQAFVDGRISSAHIDAITRIAFHLDDSARQQLTDRGAWINTIATHATPDNFARALKSEVARIHNDDGVSVLERQRTDITLKHWVDRESGMFCVNGRLDPESGLRFIGRLDNTVEQLFHAAVPTNCPTDDRKHGHLAALALVALVDGSALSSSSPNSRAEVSVVIDLHTLTHGLHDKSVIHTGHDVELPIETIRRMACEAEIIPVVLDSKGVVLDIGRASRLATRYQRKALEVMYPTCAIAHCNVPNAQCQPHHIRYWRDDGTTDMHNLIPLCPEHHRCVHEGGWKLSLHGESRQLCVTYPDGRSLTSSPTDTARKDLLYDIS</sequence>
<gene>
    <name evidence="2" type="ORF">UFOPK2975_00305</name>
</gene>
<dbReference type="AlphaFoldDB" id="A0A6J6WUX5"/>
<evidence type="ECO:0000313" key="2">
    <source>
        <dbReference type="EMBL" id="CAB4787425.1"/>
    </source>
</evidence>